<proteinExistence type="predicted"/>
<dbReference type="PATRIC" id="fig|1450449.3.peg.2219"/>
<dbReference type="AlphaFoldDB" id="A0A011LVQ5"/>
<comment type="caution">
    <text evidence="2">The sequence shown here is derived from an EMBL/GenBank/DDBJ whole genome shotgun (WGS) entry which is preliminary data.</text>
</comment>
<keyword evidence="3" id="KW-1185">Reference proteome</keyword>
<dbReference type="CDD" id="cd09872">
    <property type="entry name" value="PIN_Sll0205-like"/>
    <property type="match status" value="1"/>
</dbReference>
<dbReference type="RefSeq" id="WP_042804439.1">
    <property type="nucleotide sequence ID" value="NZ_AVSP01000018.1"/>
</dbReference>
<dbReference type="PANTHER" id="PTHR36173:SF2">
    <property type="entry name" value="RIBONUCLEASE VAPC16"/>
    <property type="match status" value="1"/>
</dbReference>
<dbReference type="STRING" id="1122190.GCA_000621105_01966"/>
<dbReference type="OrthoDB" id="9798990at2"/>
<sequence>MKILLDTHILLWMAWDKKEKFSPQILELLEEPNNELYFSLASLWEISIKSALGKPDFEVDISAFEQGLVNAGFRTLPITLPHILKQSELPLIHRDPFDRMLIAQAEIEKFFFLTADNMILQNHKPFIMNVA</sequence>
<dbReference type="SUPFAM" id="SSF88723">
    <property type="entry name" value="PIN domain-like"/>
    <property type="match status" value="1"/>
</dbReference>
<gene>
    <name evidence="2" type="ORF">AK33_11135</name>
</gene>
<dbReference type="PANTHER" id="PTHR36173">
    <property type="entry name" value="RIBONUCLEASE VAPC16-RELATED"/>
    <property type="match status" value="1"/>
</dbReference>
<organism evidence="2 3">
    <name type="scientific">Mannheimia granulomatis</name>
    <dbReference type="NCBI Taxonomy" id="85402"/>
    <lineage>
        <taxon>Bacteria</taxon>
        <taxon>Pseudomonadati</taxon>
        <taxon>Pseudomonadota</taxon>
        <taxon>Gammaproteobacteria</taxon>
        <taxon>Pasteurellales</taxon>
        <taxon>Pasteurellaceae</taxon>
        <taxon>Mannheimia</taxon>
    </lineage>
</organism>
<dbReference type="InterPro" id="IPR029060">
    <property type="entry name" value="PIN-like_dom_sf"/>
</dbReference>
<evidence type="ECO:0000313" key="2">
    <source>
        <dbReference type="EMBL" id="EXI61293.1"/>
    </source>
</evidence>
<feature type="domain" description="PIN" evidence="1">
    <location>
        <begin position="3"/>
        <end position="119"/>
    </location>
</feature>
<evidence type="ECO:0000313" key="3">
    <source>
        <dbReference type="Proteomes" id="UP000054123"/>
    </source>
</evidence>
<reference evidence="2 3" key="1">
    <citation type="journal article" date="2014" name="Genome Announc.">
        <title>Genome Sequence of a Presumptive Mannheimia haemolytica Strain with an A1/A6-Cross-Reactive Serotype from a White-Tailed Deer (Odocoileus virginianus).</title>
        <authorList>
            <person name="Lawrence P.K."/>
            <person name="Bey R.F."/>
            <person name="Wiener B."/>
            <person name="Kittichotirat W."/>
            <person name="Bumgarner R.E."/>
        </authorList>
    </citation>
    <scope>NUCLEOTIDE SEQUENCE [LARGE SCALE GENOMIC DNA]</scope>
    <source>
        <strain evidence="2 3">PKL10</strain>
    </source>
</reference>
<dbReference type="InterPro" id="IPR052919">
    <property type="entry name" value="TA_system_RNase"/>
</dbReference>
<dbReference type="InterPro" id="IPR002716">
    <property type="entry name" value="PIN_dom"/>
</dbReference>
<dbReference type="Proteomes" id="UP000054123">
    <property type="component" value="Unassembled WGS sequence"/>
</dbReference>
<evidence type="ECO:0000259" key="1">
    <source>
        <dbReference type="Pfam" id="PF01850"/>
    </source>
</evidence>
<dbReference type="EMBL" id="JANJ01000009">
    <property type="protein sequence ID" value="EXI61293.1"/>
    <property type="molecule type" value="Genomic_DNA"/>
</dbReference>
<dbReference type="Gene3D" id="3.40.50.1010">
    <property type="entry name" value="5'-nuclease"/>
    <property type="match status" value="1"/>
</dbReference>
<name>A0A011LVQ5_9PAST</name>
<protein>
    <submittedName>
        <fullName evidence="2">Twitching motility protein PilT</fullName>
    </submittedName>
</protein>
<dbReference type="InterPro" id="IPR041705">
    <property type="entry name" value="PIN_Sll0205"/>
</dbReference>
<dbReference type="Pfam" id="PF01850">
    <property type="entry name" value="PIN"/>
    <property type="match status" value="1"/>
</dbReference>
<accession>A0A011LVQ5</accession>